<evidence type="ECO:0008006" key="4">
    <source>
        <dbReference type="Google" id="ProtNLM"/>
    </source>
</evidence>
<evidence type="ECO:0000313" key="2">
    <source>
        <dbReference type="EMBL" id="KAK6971402.1"/>
    </source>
</evidence>
<feature type="compositionally biased region" description="Pro residues" evidence="1">
    <location>
        <begin position="299"/>
        <end position="308"/>
    </location>
</feature>
<comment type="caution">
    <text evidence="2">The sequence shown here is derived from an EMBL/GenBank/DDBJ whole genome shotgun (WGS) entry which is preliminary data.</text>
</comment>
<name>A0AAV9Z465_9AGAR</name>
<accession>A0AAV9Z465</accession>
<evidence type="ECO:0000256" key="1">
    <source>
        <dbReference type="SAM" id="MobiDB-lite"/>
    </source>
</evidence>
<feature type="compositionally biased region" description="Low complexity" evidence="1">
    <location>
        <begin position="327"/>
        <end position="342"/>
    </location>
</feature>
<feature type="region of interest" description="Disordered" evidence="1">
    <location>
        <begin position="279"/>
        <end position="345"/>
    </location>
</feature>
<protein>
    <recommendedName>
        <fullName evidence="4">Protein kinase domain-containing protein</fullName>
    </recommendedName>
</protein>
<proteinExistence type="predicted"/>
<dbReference type="Proteomes" id="UP001362999">
    <property type="component" value="Unassembled WGS sequence"/>
</dbReference>
<evidence type="ECO:0000313" key="3">
    <source>
        <dbReference type="Proteomes" id="UP001362999"/>
    </source>
</evidence>
<organism evidence="2 3">
    <name type="scientific">Favolaschia claudopus</name>
    <dbReference type="NCBI Taxonomy" id="2862362"/>
    <lineage>
        <taxon>Eukaryota</taxon>
        <taxon>Fungi</taxon>
        <taxon>Dikarya</taxon>
        <taxon>Basidiomycota</taxon>
        <taxon>Agaricomycotina</taxon>
        <taxon>Agaricomycetes</taxon>
        <taxon>Agaricomycetidae</taxon>
        <taxon>Agaricales</taxon>
        <taxon>Marasmiineae</taxon>
        <taxon>Mycenaceae</taxon>
        <taxon>Favolaschia</taxon>
    </lineage>
</organism>
<sequence>MVPWHPPSSNNSELCLHAPALLIIASSAIASHLRSAKSSGRILPSTENYVVGYWHHLNTLIDTLLEHVIAGMTCASSDPSRQWSQQGDANVELLYSIKNFMQDHYFARNGFAGEWKTSKVFDKHFQELRPFMILPNTPVEHMDAILKKLGLHVNTTLADMWKRNNDSKADLAQFNVSINPPPPYCDYGVLFSGEKLMLVQALHATYDQYHCPVPGLAYDVVPVSEVLTMTKPSVSLIAIILGIFGWPDHGLRRDPSQSTDPLYTAWQQNKFQIPQELLIRKSQPPQRQQQGLTTIGKRGPPPPPPPPGSSGGPRSPHAPGWGGQSIGGSSSSSRGSSWASGSFPHAHRGHTHCVQTVNLFYDLPGIETPPTALVPISRDTIVRRELASTSPQHHSGTMSLILEADYYYRGEMASVFRGQLSAEGQPPWHVIIKCYPADNFKCLIQELDAYTALAHLACVVPQCWGIVAPPGLQWAGIVLEYAGLQLPSHSGKFIGLTSNDKLLLYSALREIHAAAVAHGDAAPRNVVRRVRGPLCWIDFEKASLNHICPGATCPELSGLRRELGLEVGHGDTVGFAVSGPDTRVAAV</sequence>
<gene>
    <name evidence="2" type="ORF">R3P38DRAFT_3142948</name>
</gene>
<dbReference type="InterPro" id="IPR011009">
    <property type="entry name" value="Kinase-like_dom_sf"/>
</dbReference>
<dbReference type="SUPFAM" id="SSF56112">
    <property type="entry name" value="Protein kinase-like (PK-like)"/>
    <property type="match status" value="1"/>
</dbReference>
<keyword evidence="3" id="KW-1185">Reference proteome</keyword>
<feature type="compositionally biased region" description="Polar residues" evidence="1">
    <location>
        <begin position="283"/>
        <end position="293"/>
    </location>
</feature>
<dbReference type="AlphaFoldDB" id="A0AAV9Z465"/>
<reference evidence="2 3" key="1">
    <citation type="journal article" date="2024" name="J Genomics">
        <title>Draft genome sequencing and assembly of Favolaschia claudopus CIRM-BRFM 2984 isolated from oak limbs.</title>
        <authorList>
            <person name="Navarro D."/>
            <person name="Drula E."/>
            <person name="Chaduli D."/>
            <person name="Cazenave R."/>
            <person name="Ahrendt S."/>
            <person name="Wang J."/>
            <person name="Lipzen A."/>
            <person name="Daum C."/>
            <person name="Barry K."/>
            <person name="Grigoriev I.V."/>
            <person name="Favel A."/>
            <person name="Rosso M.N."/>
            <person name="Martin F."/>
        </authorList>
    </citation>
    <scope>NUCLEOTIDE SEQUENCE [LARGE SCALE GENOMIC DNA]</scope>
    <source>
        <strain evidence="2 3">CIRM-BRFM 2984</strain>
    </source>
</reference>
<dbReference type="EMBL" id="JAWWNJ010000213">
    <property type="protein sequence ID" value="KAK6971402.1"/>
    <property type="molecule type" value="Genomic_DNA"/>
</dbReference>